<organism evidence="1 2">
    <name type="scientific">Wenzhouxiangella limi</name>
    <dbReference type="NCBI Taxonomy" id="2707351"/>
    <lineage>
        <taxon>Bacteria</taxon>
        <taxon>Pseudomonadati</taxon>
        <taxon>Pseudomonadota</taxon>
        <taxon>Gammaproteobacteria</taxon>
        <taxon>Chromatiales</taxon>
        <taxon>Wenzhouxiangellaceae</taxon>
        <taxon>Wenzhouxiangella</taxon>
    </lineage>
</organism>
<dbReference type="EMBL" id="JAAGSC010000042">
    <property type="protein sequence ID" value="NDY96286.1"/>
    <property type="molecule type" value="Genomic_DNA"/>
</dbReference>
<sequence>MKSNMESIAQLKAANESFNAKLYRKALGEYNQLAKKWPRLERVLEVNAEICRRRIARSESIANANSCPQQALPSELDALFRLPVNLQFQNSPKVSDDIIIAFLDECGSLAPSVAHLQRALQCAISSPFQRDLLFYANYISEQLDVNPEVYADFENEIPSIGFMVALASRHSFWLLNRAKYLRFLDRVEVASPRARLLYSHRPIPDEQYGQMLPLLGAAAEPASIWSSALPNASARRVTSVNSLHAGTIVLNEEHYIGLNLLQHYNYVDSWTIVEGLCKGYPERKVRLNGLSGDRTSLMVRLFPDYAEKIRYVAHGRTKADGEDAKSELRNRYLDNASASFLLVIDADEFYEPEFIESIKIALAGSEYLSVTVPQVHFWKDLNNFVTGGYYDVSHTRFFRYLPGMMYLRNHNWPEVNGFFLVDERRKKLNRLISEIADGDSFVFEGPYCVHMGFAKPADDMLDKTEYYVNRGEERTRPETTQCRQAWFSNDLPENCTVRRWGGKIPKALTLRNRETA</sequence>
<dbReference type="Proteomes" id="UP000484885">
    <property type="component" value="Unassembled WGS sequence"/>
</dbReference>
<evidence type="ECO:0000313" key="2">
    <source>
        <dbReference type="Proteomes" id="UP000484885"/>
    </source>
</evidence>
<accession>A0A845V522</accession>
<name>A0A845V522_9GAMM</name>
<dbReference type="SUPFAM" id="SSF53448">
    <property type="entry name" value="Nucleotide-diphospho-sugar transferases"/>
    <property type="match status" value="1"/>
</dbReference>
<dbReference type="InterPro" id="IPR029044">
    <property type="entry name" value="Nucleotide-diphossugar_trans"/>
</dbReference>
<dbReference type="RefSeq" id="WP_164211688.1">
    <property type="nucleotide sequence ID" value="NZ_JAAGSC010000042.1"/>
</dbReference>
<proteinExistence type="predicted"/>
<dbReference type="Gene3D" id="3.90.550.10">
    <property type="entry name" value="Spore Coat Polysaccharide Biosynthesis Protein SpsA, Chain A"/>
    <property type="match status" value="1"/>
</dbReference>
<evidence type="ECO:0000313" key="1">
    <source>
        <dbReference type="EMBL" id="NDY96286.1"/>
    </source>
</evidence>
<evidence type="ECO:0008006" key="3">
    <source>
        <dbReference type="Google" id="ProtNLM"/>
    </source>
</evidence>
<comment type="caution">
    <text evidence="1">The sequence shown here is derived from an EMBL/GenBank/DDBJ whole genome shotgun (WGS) entry which is preliminary data.</text>
</comment>
<dbReference type="AlphaFoldDB" id="A0A845V522"/>
<gene>
    <name evidence="1" type="ORF">G3I74_11150</name>
</gene>
<reference evidence="1 2" key="1">
    <citation type="submission" date="2020-02" db="EMBL/GenBank/DDBJ databases">
        <authorList>
            <person name="Zhang X.-Y."/>
        </authorList>
    </citation>
    <scope>NUCLEOTIDE SEQUENCE [LARGE SCALE GENOMIC DNA]</scope>
    <source>
        <strain evidence="1 2">C33</strain>
    </source>
</reference>
<protein>
    <recommendedName>
        <fullName evidence="3">Glycosyltransferase 2-like domain-containing protein</fullName>
    </recommendedName>
</protein>
<keyword evidence="2" id="KW-1185">Reference proteome</keyword>